<dbReference type="PANTHER" id="PTHR30157">
    <property type="entry name" value="FERRIC REDUCTASE, NADPH-DEPENDENT"/>
    <property type="match status" value="1"/>
</dbReference>
<dbReference type="InterPro" id="IPR039261">
    <property type="entry name" value="FNR_nucleotide-bd"/>
</dbReference>
<dbReference type="GO" id="GO:0016491">
    <property type="term" value="F:oxidoreductase activity"/>
    <property type="evidence" value="ECO:0007669"/>
    <property type="project" value="InterPro"/>
</dbReference>
<keyword evidence="4" id="KW-1185">Reference proteome</keyword>
<dbReference type="Proteomes" id="UP000022447">
    <property type="component" value="Unassembled WGS sequence"/>
</dbReference>
<dbReference type="InterPro" id="IPR007037">
    <property type="entry name" value="SIP_rossman_dom"/>
</dbReference>
<dbReference type="InterPro" id="IPR013113">
    <property type="entry name" value="SIP_FAD-bd"/>
</dbReference>
<dbReference type="RefSeq" id="WP_051489548.1">
    <property type="nucleotide sequence ID" value="NZ_JALZ01000026.1"/>
</dbReference>
<dbReference type="InterPro" id="IPR017938">
    <property type="entry name" value="Riboflavin_synthase-like_b-brl"/>
</dbReference>
<dbReference type="PROSITE" id="PS51384">
    <property type="entry name" value="FAD_FR"/>
    <property type="match status" value="1"/>
</dbReference>
<protein>
    <recommendedName>
        <fullName evidence="2">FAD-binding FR-type domain-containing protein</fullName>
    </recommendedName>
</protein>
<accession>X7EE30</accession>
<proteinExistence type="inferred from homology"/>
<evidence type="ECO:0000313" key="3">
    <source>
        <dbReference type="EMBL" id="ETX13431.1"/>
    </source>
</evidence>
<dbReference type="SUPFAM" id="SSF63380">
    <property type="entry name" value="Riboflavin synthase domain-like"/>
    <property type="match status" value="1"/>
</dbReference>
<dbReference type="Pfam" id="PF04954">
    <property type="entry name" value="SIP"/>
    <property type="match status" value="1"/>
</dbReference>
<dbReference type="AlphaFoldDB" id="X7EE30"/>
<dbReference type="InterPro" id="IPR017927">
    <property type="entry name" value="FAD-bd_FR_type"/>
</dbReference>
<dbReference type="PANTHER" id="PTHR30157:SF0">
    <property type="entry name" value="NADPH-DEPENDENT FERRIC-CHELATE REDUCTASE"/>
    <property type="match status" value="1"/>
</dbReference>
<feature type="domain" description="FAD-binding FR-type" evidence="2">
    <location>
        <begin position="105"/>
        <end position="227"/>
    </location>
</feature>
<dbReference type="Gene3D" id="3.30.310.50">
    <property type="entry name" value="Alpha-D-phosphohexomutase, C-terminal domain"/>
    <property type="match status" value="1"/>
</dbReference>
<organism evidence="3 4">
    <name type="scientific">Roseivivax halodurans JCM 10272</name>
    <dbReference type="NCBI Taxonomy" id="1449350"/>
    <lineage>
        <taxon>Bacteria</taxon>
        <taxon>Pseudomonadati</taxon>
        <taxon>Pseudomonadota</taxon>
        <taxon>Alphaproteobacteria</taxon>
        <taxon>Rhodobacterales</taxon>
        <taxon>Roseobacteraceae</taxon>
        <taxon>Roseivivax</taxon>
    </lineage>
</organism>
<dbReference type="STRING" id="1449350.OCH239_10310"/>
<evidence type="ECO:0000256" key="1">
    <source>
        <dbReference type="ARBA" id="ARBA00035644"/>
    </source>
</evidence>
<comment type="caution">
    <text evidence="3">The sequence shown here is derived from an EMBL/GenBank/DDBJ whole genome shotgun (WGS) entry which is preliminary data.</text>
</comment>
<dbReference type="eggNOG" id="COG2375">
    <property type="taxonomic scope" value="Bacteria"/>
</dbReference>
<evidence type="ECO:0000259" key="2">
    <source>
        <dbReference type="PROSITE" id="PS51384"/>
    </source>
</evidence>
<dbReference type="CDD" id="cd06193">
    <property type="entry name" value="siderophore_interacting"/>
    <property type="match status" value="1"/>
</dbReference>
<dbReference type="OrthoDB" id="9814826at2"/>
<dbReference type="Gene3D" id="2.40.30.10">
    <property type="entry name" value="Translation factors"/>
    <property type="match status" value="1"/>
</dbReference>
<gene>
    <name evidence="3" type="ORF">OCH239_10310</name>
</gene>
<dbReference type="EMBL" id="JALZ01000026">
    <property type="protein sequence ID" value="ETX13431.1"/>
    <property type="molecule type" value="Genomic_DNA"/>
</dbReference>
<sequence length="345" mass="36840">MSRHTSAALFRDADPIGLLDAVAADLEAQDVIFARDGDAIDCDTGVGRLHLQSEGGALRIEVHADNASNLHMLCEGVSARLDRLRHDSVALDWQGGDLRTGGLPPNVRTGQVIARSRIGTKFVRLRVSADDLSDFALSGLHIRLLIPIGGRAPVWPYLTAKGRTVWPGEGDGMHMPAYTIRAIDPEEGWLDVDVFLHGNGSTCRWAEEVGIGAEVGISGPGGGWMPPGRSWLLAGDETALPAIARILEAASDDVSAEVLVMVDGPQDVLPLAAPAGARITWLYRDRGDDLVAEVKAAPLPAGPGRHIWFAAEKSLAANVRSWLRGSAGVDRKDCYIAAYWVDGKS</sequence>
<comment type="similarity">
    <text evidence="1">Belongs to the SIP oxidoreductase family.</text>
</comment>
<dbReference type="Pfam" id="PF08021">
    <property type="entry name" value="FAD_binding_9"/>
    <property type="match status" value="1"/>
</dbReference>
<evidence type="ECO:0000313" key="4">
    <source>
        <dbReference type="Proteomes" id="UP000022447"/>
    </source>
</evidence>
<reference evidence="3 4" key="1">
    <citation type="submission" date="2014-01" db="EMBL/GenBank/DDBJ databases">
        <title>Roseivivax halodurans JCM 10272 Genome Sequencing.</title>
        <authorList>
            <person name="Lai Q."/>
            <person name="Li G."/>
            <person name="Shao Z."/>
        </authorList>
    </citation>
    <scope>NUCLEOTIDE SEQUENCE [LARGE SCALE GENOMIC DNA]</scope>
    <source>
        <strain evidence="3 4">JCM 10272</strain>
    </source>
</reference>
<dbReference type="InterPro" id="IPR039374">
    <property type="entry name" value="SIP_fam"/>
</dbReference>
<dbReference type="Gene3D" id="3.40.50.80">
    <property type="entry name" value="Nucleotide-binding domain of ferredoxin-NADP reductase (FNR) module"/>
    <property type="match status" value="1"/>
</dbReference>
<name>X7EE30_9RHOB</name>